<dbReference type="AlphaFoldDB" id="A0A1I1L371"/>
<evidence type="ECO:0000259" key="2">
    <source>
        <dbReference type="Pfam" id="PF13349"/>
    </source>
</evidence>
<organism evidence="3 4">
    <name type="scientific">Streptomyces aidingensis</name>
    <dbReference type="NCBI Taxonomy" id="910347"/>
    <lineage>
        <taxon>Bacteria</taxon>
        <taxon>Bacillati</taxon>
        <taxon>Actinomycetota</taxon>
        <taxon>Actinomycetes</taxon>
        <taxon>Kitasatosporales</taxon>
        <taxon>Streptomycetaceae</taxon>
        <taxon>Streptomyces</taxon>
    </lineage>
</organism>
<evidence type="ECO:0000313" key="4">
    <source>
        <dbReference type="Proteomes" id="UP000199207"/>
    </source>
</evidence>
<sequence length="288" mass="29688">MTTSVRKDPTENSLRAATGGPAGPPRARYRSNRTAPRVLLAAGAVLLASGVLTACAEETHDIADQRRSFSLADLAEGEPLVIEAHNSRVELATDPALDGEVEVARWFRAEKVQGRTGITWSMTDDGRLELKVSCEGIVTRCDGRHVVTVPEGLTVRASSSNGALEAAGFTGGLDLSSSNGALTVTGSSGPLALEADNGRITASGVDADTVSASSRNGSIHLSLSTAPALVETDSVNGSTTIEVPGDARYDVRAQAENGNEEVSVARGGDEHVISAESNNGSITVRPAG</sequence>
<feature type="compositionally biased region" description="Basic and acidic residues" evidence="1">
    <location>
        <begin position="1"/>
        <end position="10"/>
    </location>
</feature>
<dbReference type="STRING" id="910347.SAMN05421773_10526"/>
<feature type="region of interest" description="Disordered" evidence="1">
    <location>
        <begin position="1"/>
        <end position="31"/>
    </location>
</feature>
<reference evidence="3 4" key="1">
    <citation type="submission" date="2016-10" db="EMBL/GenBank/DDBJ databases">
        <authorList>
            <person name="de Groot N.N."/>
        </authorList>
    </citation>
    <scope>NUCLEOTIDE SEQUENCE [LARGE SCALE GENOMIC DNA]</scope>
    <source>
        <strain evidence="3 4">CGMCC 4.5739</strain>
    </source>
</reference>
<dbReference type="RefSeq" id="WP_175541371.1">
    <property type="nucleotide sequence ID" value="NZ_FOLM01000005.1"/>
</dbReference>
<dbReference type="EMBL" id="FOLM01000005">
    <property type="protein sequence ID" value="SFC67489.1"/>
    <property type="molecule type" value="Genomic_DNA"/>
</dbReference>
<dbReference type="Proteomes" id="UP000199207">
    <property type="component" value="Unassembled WGS sequence"/>
</dbReference>
<gene>
    <name evidence="3" type="ORF">SAMN05421773_10526</name>
</gene>
<keyword evidence="4" id="KW-1185">Reference proteome</keyword>
<evidence type="ECO:0000313" key="3">
    <source>
        <dbReference type="EMBL" id="SFC67489.1"/>
    </source>
</evidence>
<evidence type="ECO:0000256" key="1">
    <source>
        <dbReference type="SAM" id="MobiDB-lite"/>
    </source>
</evidence>
<proteinExistence type="predicted"/>
<dbReference type="InterPro" id="IPR025164">
    <property type="entry name" value="Toastrack_DUF4097"/>
</dbReference>
<accession>A0A1I1L371</accession>
<name>A0A1I1L371_9ACTN</name>
<dbReference type="Pfam" id="PF13349">
    <property type="entry name" value="DUF4097"/>
    <property type="match status" value="1"/>
</dbReference>
<feature type="domain" description="DUF4097" evidence="2">
    <location>
        <begin position="154"/>
        <end position="284"/>
    </location>
</feature>
<protein>
    <submittedName>
        <fullName evidence="3">Putative adhesin</fullName>
    </submittedName>
</protein>